<accession>A0AAW3ZUT8</accession>
<dbReference type="CDD" id="cd00383">
    <property type="entry name" value="trans_reg_C"/>
    <property type="match status" value="1"/>
</dbReference>
<dbReference type="SUPFAM" id="SSF46894">
    <property type="entry name" value="C-terminal effector domain of the bipartite response regulators"/>
    <property type="match status" value="1"/>
</dbReference>
<dbReference type="InterPro" id="IPR001867">
    <property type="entry name" value="OmpR/PhoB-type_DNA-bd"/>
</dbReference>
<dbReference type="Proteomes" id="UP000650616">
    <property type="component" value="Unassembled WGS sequence"/>
</dbReference>
<evidence type="ECO:0000313" key="13">
    <source>
        <dbReference type="Proteomes" id="UP001318760"/>
    </source>
</evidence>
<evidence type="ECO:0000256" key="5">
    <source>
        <dbReference type="ARBA" id="ARBA00023163"/>
    </source>
</evidence>
<dbReference type="GO" id="GO:0005829">
    <property type="term" value="C:cytosol"/>
    <property type="evidence" value="ECO:0007669"/>
    <property type="project" value="TreeGrafter"/>
</dbReference>
<feature type="DNA-binding region" description="OmpR/PhoB-type" evidence="7">
    <location>
        <begin position="125"/>
        <end position="219"/>
    </location>
</feature>
<comment type="caution">
    <text evidence="11">The sequence shown here is derived from an EMBL/GenBank/DDBJ whole genome shotgun (WGS) entry which is preliminary data.</text>
</comment>
<dbReference type="InterPro" id="IPR001789">
    <property type="entry name" value="Sig_transdc_resp-reg_receiver"/>
</dbReference>
<reference evidence="11 12" key="1">
    <citation type="submission" date="2015-08" db="EMBL/GenBank/DDBJ databases">
        <title>Comparative genomics of the Campylobacter concisus group.</title>
        <authorList>
            <person name="Yee E."/>
            <person name="Chapman M.H."/>
            <person name="Huynh S."/>
            <person name="Bono J.L."/>
            <person name="On S.L."/>
            <person name="St Leger J."/>
            <person name="Foster G."/>
            <person name="Parker C.T."/>
            <person name="Miller W.G."/>
        </authorList>
    </citation>
    <scope>NUCLEOTIDE SEQUENCE [LARGE SCALE GENOMIC DNA]</scope>
    <source>
        <strain evidence="11 12">RM9337</strain>
    </source>
</reference>
<evidence type="ECO:0000256" key="2">
    <source>
        <dbReference type="ARBA" id="ARBA00023012"/>
    </source>
</evidence>
<dbReference type="SMART" id="SM00862">
    <property type="entry name" value="Trans_reg_C"/>
    <property type="match status" value="1"/>
</dbReference>
<evidence type="ECO:0000256" key="3">
    <source>
        <dbReference type="ARBA" id="ARBA00023015"/>
    </source>
</evidence>
<sequence length="219" mass="25002">MNEHIVVVDDELDLCELLEFNLQKAGYNVTTFSNTKRVEQFLDEEKVDLVIMDRNLPGIEGGEFIKILRQKGYNEPVIFLSAKGSKDEKLQGFENGGDDYITKPFELDDLLVRIKAVLRRSGGESEFYKFKEIVVKKGTGEVFVGEKALNLTKLETELLIKFIKNKFNILSRDHLLQSVWQDDTNSDKSVNIAVKRLRQKLGKSGDHIVSVRGEGYRIC</sequence>
<evidence type="ECO:0000259" key="9">
    <source>
        <dbReference type="PROSITE" id="PS51755"/>
    </source>
</evidence>
<keyword evidence="4 7" id="KW-0238">DNA-binding</keyword>
<feature type="modified residue" description="4-aspartylphosphate" evidence="6">
    <location>
        <position position="53"/>
    </location>
</feature>
<dbReference type="CDD" id="cd17574">
    <property type="entry name" value="REC_OmpR"/>
    <property type="match status" value="1"/>
</dbReference>
<dbReference type="Pfam" id="PF00486">
    <property type="entry name" value="Trans_reg_C"/>
    <property type="match status" value="1"/>
</dbReference>
<dbReference type="Proteomes" id="UP001318760">
    <property type="component" value="Unassembled WGS sequence"/>
</dbReference>
<evidence type="ECO:0000313" key="12">
    <source>
        <dbReference type="Proteomes" id="UP000650616"/>
    </source>
</evidence>
<dbReference type="InterPro" id="IPR011006">
    <property type="entry name" value="CheY-like_superfamily"/>
</dbReference>
<protein>
    <submittedName>
        <fullName evidence="11">Response regulator transcription factor</fullName>
    </submittedName>
</protein>
<dbReference type="InterPro" id="IPR016032">
    <property type="entry name" value="Sig_transdc_resp-reg_C-effctor"/>
</dbReference>
<keyword evidence="3" id="KW-0805">Transcription regulation</keyword>
<evidence type="ECO:0000313" key="11">
    <source>
        <dbReference type="EMBL" id="MBE3608642.1"/>
    </source>
</evidence>
<dbReference type="Pfam" id="PF00072">
    <property type="entry name" value="Response_reg"/>
    <property type="match status" value="1"/>
</dbReference>
<organism evidence="11 12">
    <name type="scientific">Campylobacter californiensis</name>
    <dbReference type="NCBI Taxonomy" id="1032243"/>
    <lineage>
        <taxon>Bacteria</taxon>
        <taxon>Pseudomonadati</taxon>
        <taxon>Campylobacterota</taxon>
        <taxon>Epsilonproteobacteria</taxon>
        <taxon>Campylobacterales</taxon>
        <taxon>Campylobacteraceae</taxon>
        <taxon>Campylobacter</taxon>
    </lineage>
</organism>
<dbReference type="Gene3D" id="3.40.50.2300">
    <property type="match status" value="1"/>
</dbReference>
<dbReference type="AlphaFoldDB" id="A0AAW3ZUT8"/>
<feature type="domain" description="OmpR/PhoB-type" evidence="9">
    <location>
        <begin position="125"/>
        <end position="219"/>
    </location>
</feature>
<dbReference type="GO" id="GO:0000976">
    <property type="term" value="F:transcription cis-regulatory region binding"/>
    <property type="evidence" value="ECO:0007669"/>
    <property type="project" value="TreeGrafter"/>
</dbReference>
<dbReference type="GO" id="GO:0000156">
    <property type="term" value="F:phosphorelay response regulator activity"/>
    <property type="evidence" value="ECO:0007669"/>
    <property type="project" value="TreeGrafter"/>
</dbReference>
<dbReference type="Gene3D" id="1.10.10.10">
    <property type="entry name" value="Winged helix-like DNA-binding domain superfamily/Winged helix DNA-binding domain"/>
    <property type="match status" value="1"/>
</dbReference>
<name>A0AAW3ZUT8_9BACT</name>
<reference evidence="10 13" key="2">
    <citation type="submission" date="2020-10" db="EMBL/GenBank/DDBJ databases">
        <title>Campylobacter californiensis sp. nov. isolated from cattle and feral swine in California.</title>
        <authorList>
            <person name="Miller W.G."/>
        </authorList>
    </citation>
    <scope>NUCLEOTIDE SEQUENCE [LARGE SCALE GENOMIC DNA]</scope>
    <source>
        <strain evidence="10 13">RM12919</strain>
    </source>
</reference>
<evidence type="ECO:0000256" key="7">
    <source>
        <dbReference type="PROSITE-ProRule" id="PRU01091"/>
    </source>
</evidence>
<dbReference type="EMBL" id="LIWG01000011">
    <property type="protein sequence ID" value="MBE3608642.1"/>
    <property type="molecule type" value="Genomic_DNA"/>
</dbReference>
<evidence type="ECO:0000256" key="4">
    <source>
        <dbReference type="ARBA" id="ARBA00023125"/>
    </source>
</evidence>
<keyword evidence="5" id="KW-0804">Transcription</keyword>
<gene>
    <name evidence="10" type="ORF">CCAL12919_06940</name>
    <name evidence="11" type="ORF">CCAL9337_07920</name>
</gene>
<dbReference type="PROSITE" id="PS50110">
    <property type="entry name" value="RESPONSE_REGULATORY"/>
    <property type="match status" value="1"/>
</dbReference>
<keyword evidence="2" id="KW-0902">Two-component regulatory system</keyword>
<evidence type="ECO:0000313" key="10">
    <source>
        <dbReference type="EMBL" id="MBE2986852.1"/>
    </source>
</evidence>
<dbReference type="RefSeq" id="WP_170016916.1">
    <property type="nucleotide sequence ID" value="NZ_CP012545.1"/>
</dbReference>
<dbReference type="InterPro" id="IPR039420">
    <property type="entry name" value="WalR-like"/>
</dbReference>
<dbReference type="SUPFAM" id="SSF52172">
    <property type="entry name" value="CheY-like"/>
    <property type="match status" value="1"/>
</dbReference>
<feature type="domain" description="Response regulatory" evidence="8">
    <location>
        <begin position="4"/>
        <end position="118"/>
    </location>
</feature>
<dbReference type="GO" id="GO:0032993">
    <property type="term" value="C:protein-DNA complex"/>
    <property type="evidence" value="ECO:0007669"/>
    <property type="project" value="TreeGrafter"/>
</dbReference>
<evidence type="ECO:0000256" key="1">
    <source>
        <dbReference type="ARBA" id="ARBA00022553"/>
    </source>
</evidence>
<evidence type="ECO:0000256" key="6">
    <source>
        <dbReference type="PROSITE-ProRule" id="PRU00169"/>
    </source>
</evidence>
<proteinExistence type="predicted"/>
<dbReference type="InterPro" id="IPR036388">
    <property type="entry name" value="WH-like_DNA-bd_sf"/>
</dbReference>
<dbReference type="PANTHER" id="PTHR48111">
    <property type="entry name" value="REGULATOR OF RPOS"/>
    <property type="match status" value="1"/>
</dbReference>
<evidence type="ECO:0000259" key="8">
    <source>
        <dbReference type="PROSITE" id="PS50110"/>
    </source>
</evidence>
<dbReference type="GO" id="GO:0006355">
    <property type="term" value="P:regulation of DNA-templated transcription"/>
    <property type="evidence" value="ECO:0007669"/>
    <property type="project" value="InterPro"/>
</dbReference>
<keyword evidence="12" id="KW-1185">Reference proteome</keyword>
<dbReference type="EMBL" id="JADBHS010000013">
    <property type="protein sequence ID" value="MBE2986852.1"/>
    <property type="molecule type" value="Genomic_DNA"/>
</dbReference>
<dbReference type="PANTHER" id="PTHR48111:SF1">
    <property type="entry name" value="TWO-COMPONENT RESPONSE REGULATOR ORR33"/>
    <property type="match status" value="1"/>
</dbReference>
<dbReference type="PROSITE" id="PS51755">
    <property type="entry name" value="OMPR_PHOB"/>
    <property type="match status" value="1"/>
</dbReference>
<dbReference type="SMART" id="SM00448">
    <property type="entry name" value="REC"/>
    <property type="match status" value="1"/>
</dbReference>
<keyword evidence="1 6" id="KW-0597">Phosphoprotein</keyword>
<dbReference type="Gene3D" id="6.10.250.690">
    <property type="match status" value="1"/>
</dbReference>